<dbReference type="AlphaFoldDB" id="A0A382RIM2"/>
<sequence>MLLPNLQAMCTRSACGARRRSIDCSSASVQTHRTQSLGDSPVTGNVSKSSKSILVGASIVFCLLWLSPTGTNTHAQSARPISGEAFDTWMREISNWGRWGPDDQLGTLNLITDEKRREAAALVKDGVSISLAHDVETHEAVDNPRPFTMVMGGLDDAGPSVSDQWTVSYHGYAHTHLDALCHFSHQGQLYNGVPDDSITVDGCAKLAITNFKNGLVTRGILIDIPHLRGVDFLEPGSP</sequence>
<dbReference type="GO" id="GO:0019441">
    <property type="term" value="P:L-tryptophan catabolic process to kynurenine"/>
    <property type="evidence" value="ECO:0007669"/>
    <property type="project" value="InterPro"/>
</dbReference>
<feature type="non-terminal residue" evidence="1">
    <location>
        <position position="238"/>
    </location>
</feature>
<dbReference type="InterPro" id="IPR037175">
    <property type="entry name" value="KFase_sf"/>
</dbReference>
<dbReference type="GO" id="GO:0004061">
    <property type="term" value="F:arylformamidase activity"/>
    <property type="evidence" value="ECO:0007669"/>
    <property type="project" value="InterPro"/>
</dbReference>
<gene>
    <name evidence="1" type="ORF">METZ01_LOCUS350413</name>
</gene>
<reference evidence="1" key="1">
    <citation type="submission" date="2018-05" db="EMBL/GenBank/DDBJ databases">
        <authorList>
            <person name="Lanie J.A."/>
            <person name="Ng W.-L."/>
            <person name="Kazmierczak K.M."/>
            <person name="Andrzejewski T.M."/>
            <person name="Davidsen T.M."/>
            <person name="Wayne K.J."/>
            <person name="Tettelin H."/>
            <person name="Glass J.I."/>
            <person name="Rusch D."/>
            <person name="Podicherti R."/>
            <person name="Tsui H.-C.T."/>
            <person name="Winkler M.E."/>
        </authorList>
    </citation>
    <scope>NUCLEOTIDE SEQUENCE</scope>
</reference>
<name>A0A382RIM2_9ZZZZ</name>
<accession>A0A382RIM2</accession>
<evidence type="ECO:0008006" key="2">
    <source>
        <dbReference type="Google" id="ProtNLM"/>
    </source>
</evidence>
<evidence type="ECO:0000313" key="1">
    <source>
        <dbReference type="EMBL" id="SVC97559.1"/>
    </source>
</evidence>
<proteinExistence type="predicted"/>
<dbReference type="PANTHER" id="PTHR34861:SF11">
    <property type="entry name" value="CYCLASE"/>
    <property type="match status" value="1"/>
</dbReference>
<organism evidence="1">
    <name type="scientific">marine metagenome</name>
    <dbReference type="NCBI Taxonomy" id="408172"/>
    <lineage>
        <taxon>unclassified sequences</taxon>
        <taxon>metagenomes</taxon>
        <taxon>ecological metagenomes</taxon>
    </lineage>
</organism>
<dbReference type="Gene3D" id="3.50.30.50">
    <property type="entry name" value="Putative cyclase"/>
    <property type="match status" value="1"/>
</dbReference>
<dbReference type="PANTHER" id="PTHR34861">
    <property type="match status" value="1"/>
</dbReference>
<dbReference type="EMBL" id="UINC01122011">
    <property type="protein sequence ID" value="SVC97559.1"/>
    <property type="molecule type" value="Genomic_DNA"/>
</dbReference>
<protein>
    <recommendedName>
        <fullName evidence="2">Cyclase family protein</fullName>
    </recommendedName>
</protein>